<dbReference type="RefSeq" id="WP_279529819.1">
    <property type="nucleotide sequence ID" value="NZ_CP122312.1"/>
</dbReference>
<dbReference type="InterPro" id="IPR011043">
    <property type="entry name" value="Gal_Oxase/kelch_b-propeller"/>
</dbReference>
<organism evidence="1 2">
    <name type="scientific">Halospeciosus flavus</name>
    <dbReference type="NCBI Taxonomy" id="3032283"/>
    <lineage>
        <taxon>Archaea</taxon>
        <taxon>Methanobacteriati</taxon>
        <taxon>Methanobacteriota</taxon>
        <taxon>Stenosarchaea group</taxon>
        <taxon>Halobacteria</taxon>
        <taxon>Halobacteriales</taxon>
        <taxon>Halobacteriaceae</taxon>
        <taxon>Halospeciosus</taxon>
    </lineage>
</organism>
<proteinExistence type="predicted"/>
<protein>
    <submittedName>
        <fullName evidence="1">Uncharacterized protein</fullName>
    </submittedName>
</protein>
<evidence type="ECO:0000313" key="2">
    <source>
        <dbReference type="Proteomes" id="UP001596447"/>
    </source>
</evidence>
<dbReference type="SUPFAM" id="SSF50965">
    <property type="entry name" value="Galactose oxidase, central domain"/>
    <property type="match status" value="1"/>
</dbReference>
<evidence type="ECO:0000313" key="1">
    <source>
        <dbReference type="EMBL" id="MFC7199896.1"/>
    </source>
</evidence>
<dbReference type="InterPro" id="IPR015943">
    <property type="entry name" value="WD40/YVTN_repeat-like_dom_sf"/>
</dbReference>
<dbReference type="Proteomes" id="UP001596447">
    <property type="component" value="Unassembled WGS sequence"/>
</dbReference>
<dbReference type="Gene3D" id="2.130.10.10">
    <property type="entry name" value="YVTN repeat-like/Quinoprotein amine dehydrogenase"/>
    <property type="match status" value="1"/>
</dbReference>
<sequence length="302" mass="31746">MWSFVSDEQAGNWRTVEISVEETFRSATRTVNGPCAVGDDGVVVGRAKNGEWGVVVEDGPGADNRALHAVAATDDGKRVWFCGANGALGYYDLEKGERSNESEPLGQTDRFRSIAVVGKRGSEKLIVGSNAGTVVSAVADGEEVRFGAMARPAGATAINGAVGTADGVGYVLDESGDVFRTTAEEGWRHVGVPEAETTYHALDAANGRLYVAGGNGCVSAYDRESGKWTPYDLDSTTFYGLAVDEDVALAVGGSGSVYRWHDDDWAAADTQTGKNLHDAVLGKHPIVVGVSGTALEHTSNVW</sequence>
<keyword evidence="2" id="KW-1185">Reference proteome</keyword>
<dbReference type="EMBL" id="JBHTAR010000011">
    <property type="protein sequence ID" value="MFC7199896.1"/>
    <property type="molecule type" value="Genomic_DNA"/>
</dbReference>
<reference evidence="1 2" key="1">
    <citation type="journal article" date="2019" name="Int. J. Syst. Evol. Microbiol.">
        <title>The Global Catalogue of Microorganisms (GCM) 10K type strain sequencing project: providing services to taxonomists for standard genome sequencing and annotation.</title>
        <authorList>
            <consortium name="The Broad Institute Genomics Platform"/>
            <consortium name="The Broad Institute Genome Sequencing Center for Infectious Disease"/>
            <person name="Wu L."/>
            <person name="Ma J."/>
        </authorList>
    </citation>
    <scope>NUCLEOTIDE SEQUENCE [LARGE SCALE GENOMIC DNA]</scope>
    <source>
        <strain evidence="1 2">XZGYJ-43</strain>
    </source>
</reference>
<accession>A0ABD5Z3Y0</accession>
<gene>
    <name evidence="1" type="ORF">ACFQJ9_10835</name>
</gene>
<name>A0ABD5Z3Y0_9EURY</name>
<dbReference type="AlphaFoldDB" id="A0ABD5Z3Y0"/>
<comment type="caution">
    <text evidence="1">The sequence shown here is derived from an EMBL/GenBank/DDBJ whole genome shotgun (WGS) entry which is preliminary data.</text>
</comment>